<feature type="compositionally biased region" description="Low complexity" evidence="1">
    <location>
        <begin position="34"/>
        <end position="52"/>
    </location>
</feature>
<proteinExistence type="predicted"/>
<evidence type="ECO:0000256" key="1">
    <source>
        <dbReference type="SAM" id="MobiDB-lite"/>
    </source>
</evidence>
<feature type="chain" id="PRO_5022703819" description="Lipoprotein" evidence="2">
    <location>
        <begin position="34"/>
        <end position="211"/>
    </location>
</feature>
<evidence type="ECO:0008006" key="5">
    <source>
        <dbReference type="Google" id="ProtNLM"/>
    </source>
</evidence>
<comment type="caution">
    <text evidence="3">The sequence shown here is derived from an EMBL/GenBank/DDBJ whole genome shotgun (WGS) entry which is preliminary data.</text>
</comment>
<keyword evidence="2" id="KW-0732">Signal</keyword>
<dbReference type="RefSeq" id="WP_067905443.1">
    <property type="nucleotide sequence ID" value="NZ_VSFG01000003.1"/>
</dbReference>
<evidence type="ECO:0000256" key="2">
    <source>
        <dbReference type="SAM" id="SignalP"/>
    </source>
</evidence>
<keyword evidence="4" id="KW-1185">Reference proteome</keyword>
<feature type="region of interest" description="Disordered" evidence="1">
    <location>
        <begin position="27"/>
        <end position="52"/>
    </location>
</feature>
<evidence type="ECO:0000313" key="4">
    <source>
        <dbReference type="Proteomes" id="UP000323380"/>
    </source>
</evidence>
<organism evidence="3 4">
    <name type="scientific">Actinomadura chibensis</name>
    <dbReference type="NCBI Taxonomy" id="392828"/>
    <lineage>
        <taxon>Bacteria</taxon>
        <taxon>Bacillati</taxon>
        <taxon>Actinomycetota</taxon>
        <taxon>Actinomycetes</taxon>
        <taxon>Streptosporangiales</taxon>
        <taxon>Thermomonosporaceae</taxon>
        <taxon>Actinomadura</taxon>
    </lineage>
</organism>
<protein>
    <recommendedName>
        <fullName evidence="5">Lipoprotein</fullName>
    </recommendedName>
</protein>
<evidence type="ECO:0000313" key="3">
    <source>
        <dbReference type="EMBL" id="TYB45722.1"/>
    </source>
</evidence>
<dbReference type="EMBL" id="VSFG01000003">
    <property type="protein sequence ID" value="TYB45722.1"/>
    <property type="molecule type" value="Genomic_DNA"/>
</dbReference>
<accession>A0A5D0NMN7</accession>
<dbReference type="PROSITE" id="PS51257">
    <property type="entry name" value="PROKAR_LIPOPROTEIN"/>
    <property type="match status" value="1"/>
</dbReference>
<feature type="signal peptide" evidence="2">
    <location>
        <begin position="1"/>
        <end position="33"/>
    </location>
</feature>
<reference evidence="3 4" key="1">
    <citation type="submission" date="2019-08" db="EMBL/GenBank/DDBJ databases">
        <title>Actinomadura sp. nov. CYP1-5 isolated from mountain soil.</title>
        <authorList>
            <person name="Songsumanus A."/>
            <person name="Kuncharoen N."/>
            <person name="Kudo T."/>
            <person name="Yuki M."/>
            <person name="Igarashi Y."/>
            <person name="Tanasupawat S."/>
        </authorList>
    </citation>
    <scope>NUCLEOTIDE SEQUENCE [LARGE SCALE GENOMIC DNA]</scope>
    <source>
        <strain evidence="3 4">JCM 14158</strain>
    </source>
</reference>
<sequence>MLTILRSKLGISTGTLLAVLTMAACDGSSPAQHAPRTTPHTSTAPTAKTSSTVTNEASAVATQWMQQFCSSPAAHAAGYIVSLKEAVELEKPRVGDLEGNKEQMLSTAGGFKGEMVNNAKQLAATTPPKSADAAGARRYLLDVYHRLNQDLSSVDKRLRAIPTTNVSRFMAAFTPATTALIATIKRSQQEIQSHPILGPAFNTLDCFGAGN</sequence>
<dbReference type="AlphaFoldDB" id="A0A5D0NMN7"/>
<gene>
    <name evidence="3" type="ORF">FXF69_20135</name>
</gene>
<name>A0A5D0NMN7_9ACTN</name>
<dbReference type="Proteomes" id="UP000323380">
    <property type="component" value="Unassembled WGS sequence"/>
</dbReference>